<gene>
    <name evidence="2" type="ordered locus">Sinac_0649</name>
</gene>
<sequence length="84" mass="9211">MLHQAWSDGSFFPVVNQSARALVSPDAMLVWSVEASSWDEAMARYHEWRGWAPYLPMNDDSGSYTAAEESLSSAMSGGPPNFAP</sequence>
<accession>L0D6M8</accession>
<protein>
    <submittedName>
        <fullName evidence="2">Uncharacterized protein</fullName>
    </submittedName>
</protein>
<dbReference type="HOGENOM" id="CLU_2525731_0_0_0"/>
<dbReference type="RefSeq" id="WP_015244247.1">
    <property type="nucleotide sequence ID" value="NC_019892.1"/>
</dbReference>
<dbReference type="KEGG" id="saci:Sinac_0649"/>
<reference evidence="2 3" key="1">
    <citation type="submission" date="2012-02" db="EMBL/GenBank/DDBJ databases">
        <title>Complete sequence of chromosome of Singulisphaera acidiphila DSM 18658.</title>
        <authorList>
            <consortium name="US DOE Joint Genome Institute (JGI-PGF)"/>
            <person name="Lucas S."/>
            <person name="Copeland A."/>
            <person name="Lapidus A."/>
            <person name="Glavina del Rio T."/>
            <person name="Dalin E."/>
            <person name="Tice H."/>
            <person name="Bruce D."/>
            <person name="Goodwin L."/>
            <person name="Pitluck S."/>
            <person name="Peters L."/>
            <person name="Ovchinnikova G."/>
            <person name="Chertkov O."/>
            <person name="Kyrpides N."/>
            <person name="Mavromatis K."/>
            <person name="Ivanova N."/>
            <person name="Brettin T."/>
            <person name="Detter J.C."/>
            <person name="Han C."/>
            <person name="Larimer F."/>
            <person name="Land M."/>
            <person name="Hauser L."/>
            <person name="Markowitz V."/>
            <person name="Cheng J.-F."/>
            <person name="Hugenholtz P."/>
            <person name="Woyke T."/>
            <person name="Wu D."/>
            <person name="Tindall B."/>
            <person name="Pomrenke H."/>
            <person name="Brambilla E."/>
            <person name="Klenk H.-P."/>
            <person name="Eisen J.A."/>
        </authorList>
    </citation>
    <scope>NUCLEOTIDE SEQUENCE [LARGE SCALE GENOMIC DNA]</scope>
    <source>
        <strain evidence="3">ATCC BAA-1392 / DSM 18658 / VKM B-2454 / MOB10</strain>
    </source>
</reference>
<feature type="compositionally biased region" description="Polar residues" evidence="1">
    <location>
        <begin position="63"/>
        <end position="75"/>
    </location>
</feature>
<dbReference type="OrthoDB" id="3831024at2"/>
<evidence type="ECO:0000313" key="2">
    <source>
        <dbReference type="EMBL" id="AGA25064.1"/>
    </source>
</evidence>
<feature type="region of interest" description="Disordered" evidence="1">
    <location>
        <begin position="63"/>
        <end position="84"/>
    </location>
</feature>
<dbReference type="Proteomes" id="UP000010798">
    <property type="component" value="Chromosome"/>
</dbReference>
<dbReference type="EMBL" id="CP003364">
    <property type="protein sequence ID" value="AGA25064.1"/>
    <property type="molecule type" value="Genomic_DNA"/>
</dbReference>
<name>L0D6M8_SINAD</name>
<evidence type="ECO:0000256" key="1">
    <source>
        <dbReference type="SAM" id="MobiDB-lite"/>
    </source>
</evidence>
<evidence type="ECO:0000313" key="3">
    <source>
        <dbReference type="Proteomes" id="UP000010798"/>
    </source>
</evidence>
<dbReference type="AlphaFoldDB" id="L0D6M8"/>
<keyword evidence="3" id="KW-1185">Reference proteome</keyword>
<proteinExistence type="predicted"/>
<organism evidence="2 3">
    <name type="scientific">Singulisphaera acidiphila (strain ATCC BAA-1392 / DSM 18658 / VKM B-2454 / MOB10)</name>
    <dbReference type="NCBI Taxonomy" id="886293"/>
    <lineage>
        <taxon>Bacteria</taxon>
        <taxon>Pseudomonadati</taxon>
        <taxon>Planctomycetota</taxon>
        <taxon>Planctomycetia</taxon>
        <taxon>Isosphaerales</taxon>
        <taxon>Isosphaeraceae</taxon>
        <taxon>Singulisphaera</taxon>
    </lineage>
</organism>